<dbReference type="GO" id="GO:0051983">
    <property type="term" value="P:regulation of chromosome segregation"/>
    <property type="evidence" value="ECO:0007669"/>
    <property type="project" value="TreeGrafter"/>
</dbReference>
<evidence type="ECO:0000256" key="2">
    <source>
        <dbReference type="ARBA" id="ARBA00022499"/>
    </source>
</evidence>
<feature type="region of interest" description="Disordered" evidence="7">
    <location>
        <begin position="749"/>
        <end position="788"/>
    </location>
</feature>
<feature type="compositionally biased region" description="Polar residues" evidence="7">
    <location>
        <begin position="1"/>
        <end position="14"/>
    </location>
</feature>
<feature type="region of interest" description="Disordered" evidence="7">
    <location>
        <begin position="314"/>
        <end position="341"/>
    </location>
</feature>
<evidence type="ECO:0000256" key="7">
    <source>
        <dbReference type="SAM" id="MobiDB-lite"/>
    </source>
</evidence>
<feature type="region of interest" description="Disordered" evidence="7">
    <location>
        <begin position="396"/>
        <end position="462"/>
    </location>
</feature>
<evidence type="ECO:0000313" key="9">
    <source>
        <dbReference type="Ensembl" id="ENSNFUP00015052391.1"/>
    </source>
</evidence>
<reference evidence="9" key="2">
    <citation type="submission" date="2025-08" db="UniProtKB">
        <authorList>
            <consortium name="Ensembl"/>
        </authorList>
    </citation>
    <scope>IDENTIFICATION</scope>
</reference>
<dbReference type="Pfam" id="PF15276">
    <property type="entry name" value="PP1_bind"/>
    <property type="match status" value="1"/>
</dbReference>
<organism evidence="9 10">
    <name type="scientific">Nothobranchius furzeri</name>
    <name type="common">Turquoise killifish</name>
    <dbReference type="NCBI Taxonomy" id="105023"/>
    <lineage>
        <taxon>Eukaryota</taxon>
        <taxon>Metazoa</taxon>
        <taxon>Chordata</taxon>
        <taxon>Craniata</taxon>
        <taxon>Vertebrata</taxon>
        <taxon>Euteleostomi</taxon>
        <taxon>Actinopterygii</taxon>
        <taxon>Neopterygii</taxon>
        <taxon>Teleostei</taxon>
        <taxon>Neoteleostei</taxon>
        <taxon>Acanthomorphata</taxon>
        <taxon>Ovalentaria</taxon>
        <taxon>Atherinomorphae</taxon>
        <taxon>Cyprinodontiformes</taxon>
        <taxon>Nothobranchiidae</taxon>
        <taxon>Nothobranchius</taxon>
    </lineage>
</organism>
<evidence type="ECO:0000259" key="8">
    <source>
        <dbReference type="Pfam" id="PF15276"/>
    </source>
</evidence>
<dbReference type="Ensembl" id="ENSNFUT00015054628.1">
    <property type="protein sequence ID" value="ENSNFUP00015052391.1"/>
    <property type="gene ID" value="ENSNFUG00015024447.1"/>
</dbReference>
<evidence type="ECO:0000313" key="10">
    <source>
        <dbReference type="Proteomes" id="UP000694548"/>
    </source>
</evidence>
<keyword evidence="5" id="KW-0539">Nucleus</keyword>
<dbReference type="GO" id="GO:0005694">
    <property type="term" value="C:chromosome"/>
    <property type="evidence" value="ECO:0007669"/>
    <property type="project" value="TreeGrafter"/>
</dbReference>
<dbReference type="GO" id="GO:0005634">
    <property type="term" value="C:nucleus"/>
    <property type="evidence" value="ECO:0007669"/>
    <property type="project" value="UniProtKB-SubCell"/>
</dbReference>
<evidence type="ECO:0000256" key="4">
    <source>
        <dbReference type="ARBA" id="ARBA00022843"/>
    </source>
</evidence>
<feature type="compositionally biased region" description="Basic and acidic residues" evidence="7">
    <location>
        <begin position="21"/>
        <end position="33"/>
    </location>
</feature>
<accession>A0A8C6Q4P7</accession>
<proteinExistence type="predicted"/>
<keyword evidence="4" id="KW-0832">Ubl conjugation</keyword>
<gene>
    <name evidence="9" type="primary">cdca2</name>
</gene>
<dbReference type="InterPro" id="IPR029334">
    <property type="entry name" value="PP1-bd"/>
</dbReference>
<feature type="region of interest" description="Disordered" evidence="7">
    <location>
        <begin position="1"/>
        <end position="36"/>
    </location>
</feature>
<feature type="compositionally biased region" description="Polar residues" evidence="7">
    <location>
        <begin position="777"/>
        <end position="786"/>
    </location>
</feature>
<dbReference type="Proteomes" id="UP000694548">
    <property type="component" value="Chromosome sgr18"/>
</dbReference>
<feature type="domain" description="PP1-binding" evidence="8">
    <location>
        <begin position="265"/>
        <end position="304"/>
    </location>
</feature>
<dbReference type="PANTHER" id="PTHR21603:SF16">
    <property type="entry name" value="CELL DIVISION CYCLE-ASSOCIATED PROTEIN 2"/>
    <property type="match status" value="1"/>
</dbReference>
<feature type="compositionally biased region" description="Polar residues" evidence="7">
    <location>
        <begin position="514"/>
        <end position="534"/>
    </location>
</feature>
<feature type="compositionally biased region" description="Polar residues" evidence="7">
    <location>
        <begin position="675"/>
        <end position="685"/>
    </location>
</feature>
<evidence type="ECO:0000256" key="1">
    <source>
        <dbReference type="ARBA" id="ARBA00004123"/>
    </source>
</evidence>
<feature type="compositionally biased region" description="Basic and acidic residues" evidence="7">
    <location>
        <begin position="649"/>
        <end position="661"/>
    </location>
</feature>
<feature type="compositionally biased region" description="Basic and acidic residues" evidence="7">
    <location>
        <begin position="595"/>
        <end position="610"/>
    </location>
</feature>
<dbReference type="AlphaFoldDB" id="A0A8C6Q4P7"/>
<keyword evidence="3" id="KW-0597">Phosphoprotein</keyword>
<reference evidence="9" key="1">
    <citation type="submission" date="2014-08" db="EMBL/GenBank/DDBJ databases">
        <authorList>
            <person name="Senf B."/>
            <person name="Petzold A."/>
            <person name="Downie B.R."/>
            <person name="Koch P."/>
            <person name="Platzer M."/>
        </authorList>
    </citation>
    <scope>NUCLEOTIDE SEQUENCE [LARGE SCALE GENOMIC DNA]</scope>
    <source>
        <strain evidence="9">GRZ</strain>
    </source>
</reference>
<feature type="compositionally biased region" description="Basic residues" evidence="7">
    <location>
        <begin position="749"/>
        <end position="760"/>
    </location>
</feature>
<name>A0A8C6Q4P7_NOTFU</name>
<evidence type="ECO:0000256" key="6">
    <source>
        <dbReference type="ARBA" id="ARBA00023306"/>
    </source>
</evidence>
<evidence type="ECO:0000256" key="5">
    <source>
        <dbReference type="ARBA" id="ARBA00023242"/>
    </source>
</evidence>
<comment type="subcellular location">
    <subcellularLocation>
        <location evidence="1">Nucleus</location>
    </subcellularLocation>
</comment>
<protein>
    <submittedName>
        <fullName evidence="9">Cell division cycle associated 2</fullName>
    </submittedName>
</protein>
<dbReference type="PANTHER" id="PTHR21603">
    <property type="entry name" value="ANTIGEN KI-67-LIKE PROTEIN"/>
    <property type="match status" value="1"/>
</dbReference>
<evidence type="ECO:0000256" key="3">
    <source>
        <dbReference type="ARBA" id="ARBA00022553"/>
    </source>
</evidence>
<keyword evidence="10" id="KW-1185">Reference proteome</keyword>
<keyword evidence="2" id="KW-1017">Isopeptide bond</keyword>
<dbReference type="GeneTree" id="ENSGT00940000167358"/>
<reference evidence="9" key="3">
    <citation type="submission" date="2025-09" db="UniProtKB">
        <authorList>
            <consortium name="Ensembl"/>
        </authorList>
    </citation>
    <scope>IDENTIFICATION</scope>
</reference>
<sequence>MSTQMMATEESVTTGAEEEYQEKMSPTKEDSVLKETPQNFSEVTPNQFGISVNSFIPSSSSSSSKYKDKSCLAKIKARRRSNVGARGSPETNSLIRFIAQQRMKKTPPNLKTPEIVRSSPFFPRVASTLRQKMASFQRVMDVVESDACDPEPAQDSNTGGCIMTRDYLSDGIGCSVGKENNPRATPSRKRRLGLLEGCSVEIREAETFIPHFSLTEQEEAVCGHQSPHQPPSCDPAAASPSQPSLLQEIKPAGTDDSTGTSVAKKRKQVHFGAPLSPEFFDKKMPPSTPLRKGGTPVRALTPGGCLLLRSVLKTPQRSESNSPQHEPELDNPSEFGASPTFVMPHKRRLSEGKDGEDGKIHFPSLEESDSEVCDTECVLYTPLLNLDMAFHEEASSEDLTDCETKPSQSSQVDECRFVPEEKTPEAVSSKRRKKTPQKPEACSSSRERELSEEEVPVRRSVRSAAKSACMKMKMSSLAACLWKKDVDRSLYGSRKYASKKPTLSPIKEKLFLSSQSPALPQSTENCTASNQEPLSSAEIANDTRAQEDLAVTETIKSTLPDSVTFPGSGRGKSLPPRSTVRRRGKKGKGAASDCEQPRIQEVENSEHVPEDPPSSSVRFSEGTPSEPCGFHVESVDSEEPGAQVSPDSPRSDDTGTPEHHAGLRAPSPCCPPSAEDSSNTQSQPAKQGRRKCAEKRQSVSDVAEAGMTERAEGQHGPSQDGQGGGNEILYSWQADFNLEDVFKPIARRGQRSVRRSLRNQRRSDNGSSGLVWLPYTPSDSVGQTGRATRRRLSGIVPVQPPLSEDMQELMVEGDNQ</sequence>
<feature type="region of interest" description="Disordered" evidence="7">
    <location>
        <begin position="514"/>
        <end position="728"/>
    </location>
</feature>
<feature type="compositionally biased region" description="Basic residues" evidence="7">
    <location>
        <begin position="579"/>
        <end position="588"/>
    </location>
</feature>
<feature type="compositionally biased region" description="Low complexity" evidence="7">
    <location>
        <begin position="234"/>
        <end position="244"/>
    </location>
</feature>
<feature type="region of interest" description="Disordered" evidence="7">
    <location>
        <begin position="219"/>
        <end position="299"/>
    </location>
</feature>
<feature type="compositionally biased region" description="Polar residues" evidence="7">
    <location>
        <begin position="314"/>
        <end position="324"/>
    </location>
</feature>
<keyword evidence="6" id="KW-0131">Cell cycle</keyword>
<dbReference type="GO" id="GO:0007088">
    <property type="term" value="P:regulation of mitotic nuclear division"/>
    <property type="evidence" value="ECO:0007669"/>
    <property type="project" value="TreeGrafter"/>
</dbReference>
<feature type="compositionally biased region" description="Basic and acidic residues" evidence="7">
    <location>
        <begin position="413"/>
        <end position="424"/>
    </location>
</feature>